<evidence type="ECO:0000256" key="2">
    <source>
        <dbReference type="ARBA" id="ARBA00022630"/>
    </source>
</evidence>
<evidence type="ECO:0000256" key="4">
    <source>
        <dbReference type="ARBA" id="ARBA00023002"/>
    </source>
</evidence>
<evidence type="ECO:0000313" key="7">
    <source>
        <dbReference type="EMBL" id="TXG91336.1"/>
    </source>
</evidence>
<dbReference type="Gene3D" id="3.50.50.60">
    <property type="entry name" value="FAD/NAD(P)-binding domain"/>
    <property type="match status" value="2"/>
</dbReference>
<accession>A0A6P2CJH5</accession>
<dbReference type="PANTHER" id="PTHR43557">
    <property type="entry name" value="APOPTOSIS-INDUCING FACTOR 1"/>
    <property type="match status" value="1"/>
</dbReference>
<dbReference type="Pfam" id="PF07992">
    <property type="entry name" value="Pyr_redox_2"/>
    <property type="match status" value="1"/>
</dbReference>
<dbReference type="PRINTS" id="PR00411">
    <property type="entry name" value="PNDRDTASEI"/>
</dbReference>
<dbReference type="InterPro" id="IPR028202">
    <property type="entry name" value="Reductase_C"/>
</dbReference>
<evidence type="ECO:0000259" key="5">
    <source>
        <dbReference type="Pfam" id="PF07992"/>
    </source>
</evidence>
<dbReference type="EMBL" id="QRCM01000001">
    <property type="protein sequence ID" value="TXG91336.1"/>
    <property type="molecule type" value="Genomic_DNA"/>
</dbReference>
<dbReference type="InterPro" id="IPR016156">
    <property type="entry name" value="FAD/NAD-linked_Rdtase_dimer_sf"/>
</dbReference>
<keyword evidence="2" id="KW-0285">Flavoprotein</keyword>
<dbReference type="Gene3D" id="3.30.390.30">
    <property type="match status" value="1"/>
</dbReference>
<feature type="domain" description="FAD/NAD(P)-binding" evidence="5">
    <location>
        <begin position="7"/>
        <end position="302"/>
    </location>
</feature>
<dbReference type="SUPFAM" id="SSF51905">
    <property type="entry name" value="FAD/NAD(P)-binding domain"/>
    <property type="match status" value="2"/>
</dbReference>
<name>A0A6P2CJH5_9NOCA</name>
<dbReference type="RefSeq" id="WP_010836166.1">
    <property type="nucleotide sequence ID" value="NZ_QRCM01000001.1"/>
</dbReference>
<gene>
    <name evidence="7" type="ORF">DW322_15370</name>
</gene>
<evidence type="ECO:0000256" key="1">
    <source>
        <dbReference type="ARBA" id="ARBA00001974"/>
    </source>
</evidence>
<protein>
    <submittedName>
        <fullName evidence="7">Ferredoxin reductase</fullName>
    </submittedName>
</protein>
<proteinExistence type="predicted"/>
<organism evidence="7 8">
    <name type="scientific">Rhodococcus rhodnii</name>
    <dbReference type="NCBI Taxonomy" id="38312"/>
    <lineage>
        <taxon>Bacteria</taxon>
        <taxon>Bacillati</taxon>
        <taxon>Actinomycetota</taxon>
        <taxon>Actinomycetes</taxon>
        <taxon>Mycobacteriales</taxon>
        <taxon>Nocardiaceae</taxon>
        <taxon>Rhodococcus</taxon>
    </lineage>
</organism>
<keyword evidence="4" id="KW-0560">Oxidoreductase</keyword>
<evidence type="ECO:0000313" key="8">
    <source>
        <dbReference type="Proteomes" id="UP000471120"/>
    </source>
</evidence>
<dbReference type="InterPro" id="IPR050446">
    <property type="entry name" value="FAD-oxidoreductase/Apoptosis"/>
</dbReference>
<comment type="caution">
    <text evidence="7">The sequence shown here is derived from an EMBL/GenBank/DDBJ whole genome shotgun (WGS) entry which is preliminary data.</text>
</comment>
<dbReference type="PANTHER" id="PTHR43557:SF2">
    <property type="entry name" value="RIESKE DOMAIN-CONTAINING PROTEIN-RELATED"/>
    <property type="match status" value="1"/>
</dbReference>
<dbReference type="InterPro" id="IPR036188">
    <property type="entry name" value="FAD/NAD-bd_sf"/>
</dbReference>
<feature type="domain" description="Reductase C-terminal" evidence="6">
    <location>
        <begin position="321"/>
        <end position="405"/>
    </location>
</feature>
<dbReference type="Proteomes" id="UP000471120">
    <property type="component" value="Unassembled WGS sequence"/>
</dbReference>
<dbReference type="Pfam" id="PF14759">
    <property type="entry name" value="Reductase_C"/>
    <property type="match status" value="1"/>
</dbReference>
<dbReference type="GO" id="GO:0016651">
    <property type="term" value="F:oxidoreductase activity, acting on NAD(P)H"/>
    <property type="evidence" value="ECO:0007669"/>
    <property type="project" value="TreeGrafter"/>
</dbReference>
<reference evidence="7 8" key="1">
    <citation type="submission" date="2018-07" db="EMBL/GenBank/DDBJ databases">
        <title>Genome sequence of Rhodococcus rhodnii ATCC 35071 from Rhodnius prolixus.</title>
        <authorList>
            <person name="Patel V."/>
            <person name="Vogel K.J."/>
        </authorList>
    </citation>
    <scope>NUCLEOTIDE SEQUENCE [LARGE SCALE GENOMIC DNA]</scope>
    <source>
        <strain evidence="7 8">ATCC 35071</strain>
    </source>
</reference>
<dbReference type="SUPFAM" id="SSF55424">
    <property type="entry name" value="FAD/NAD-linked reductases, dimerisation (C-terminal) domain"/>
    <property type="match status" value="1"/>
</dbReference>
<evidence type="ECO:0000256" key="3">
    <source>
        <dbReference type="ARBA" id="ARBA00022827"/>
    </source>
</evidence>
<dbReference type="PRINTS" id="PR00368">
    <property type="entry name" value="FADPNR"/>
</dbReference>
<evidence type="ECO:0000259" key="6">
    <source>
        <dbReference type="Pfam" id="PF14759"/>
    </source>
</evidence>
<dbReference type="AlphaFoldDB" id="A0A6P2CJH5"/>
<keyword evidence="3" id="KW-0274">FAD</keyword>
<sequence>MTGVPERVVVVGGGIAGVSTVGALRSGGFEGELTLVDAGEFPYDRPPLSKDYLAGGKNLEQIALQPPQWYDDNTIALRTRTSVTALRPAEGAVELSGGELLRADRVVLATGGHAARPPIPGADGERVHVLRTSEDAERLRGALVPGARLLVVGAGLIGAEVASTALGLGCDVVLVDPVAVPLAAGIGDDVATWLHGLHGVRGITTLTAQVKSFTDTGSGIDAVIDGEDDLRSFDAVVVGVGMVAETGLAETAGLEVDRGVVVDPDHVTSNPAVLAVGDITRVRRGGVLAPRAEHWEAAQHDGRRAAATLLGAPAPADTAPWFWTDRHDRHVEGVGRMSDAETTVVRGELGAAAFSAFGFRDGRVVAAVAVDDSNAVRAARRMIDRAIAVDPHKVADPATDLRKLLRG</sequence>
<dbReference type="GO" id="GO:0005737">
    <property type="term" value="C:cytoplasm"/>
    <property type="evidence" value="ECO:0007669"/>
    <property type="project" value="TreeGrafter"/>
</dbReference>
<dbReference type="InterPro" id="IPR023753">
    <property type="entry name" value="FAD/NAD-binding_dom"/>
</dbReference>
<comment type="cofactor">
    <cofactor evidence="1">
        <name>FAD</name>
        <dbReference type="ChEBI" id="CHEBI:57692"/>
    </cofactor>
</comment>